<dbReference type="AlphaFoldDB" id="A0A8A4TEL3"/>
<sequence>MKSRPDPDRSFDRLYRWNIGVFFLIACWLGQSLLAKETILVLRPDNPHFEDAIEGFRLDLSDDFEILDFFVSKHQSRSMSSQMAKFHQSLEKNHPRLLVLMNNYSIEFFRKYTDKYGPIPHIPVLVMMAVFAEPMIDLLDNATGIHYEVPAITYLVNLRSLMKKPLRKVGVIYRSHLKSFYLNQKELCAREQIELVGIEIQRGSRMLKRVRNALKSLTSDDEIDALWVLNDSFILSDRYRRKAWTPILKNYPNPVVVGIETFVNKTNVMGSFAVVPDHYSLGQQAAELVHQIRDQEWQAGDIPVSYPFGVLKILNITKLDPSIQLNDEALLELDKIIDASKKNTMESQDDP</sequence>
<dbReference type="RefSeq" id="WP_237377654.1">
    <property type="nucleotide sequence ID" value="NZ_CP071793.1"/>
</dbReference>
<gene>
    <name evidence="1" type="ORF">J3U87_20580</name>
</gene>
<reference evidence="1" key="1">
    <citation type="submission" date="2021-03" db="EMBL/GenBank/DDBJ databases">
        <title>Acanthopleuribacteraceae sp. M133.</title>
        <authorList>
            <person name="Wang G."/>
        </authorList>
    </citation>
    <scope>NUCLEOTIDE SEQUENCE</scope>
    <source>
        <strain evidence="1">M133</strain>
    </source>
</reference>
<protein>
    <recommendedName>
        <fullName evidence="3">ABC transporter substrate binding protein</fullName>
    </recommendedName>
</protein>
<organism evidence="1 2">
    <name type="scientific">Sulfidibacter corallicola</name>
    <dbReference type="NCBI Taxonomy" id="2818388"/>
    <lineage>
        <taxon>Bacteria</taxon>
        <taxon>Pseudomonadati</taxon>
        <taxon>Acidobacteriota</taxon>
        <taxon>Holophagae</taxon>
        <taxon>Acanthopleuribacterales</taxon>
        <taxon>Acanthopleuribacteraceae</taxon>
        <taxon>Sulfidibacter</taxon>
    </lineage>
</organism>
<dbReference type="Gene3D" id="3.40.50.2300">
    <property type="match status" value="2"/>
</dbReference>
<keyword evidence="2" id="KW-1185">Reference proteome</keyword>
<dbReference type="PROSITE" id="PS51257">
    <property type="entry name" value="PROKAR_LIPOPROTEIN"/>
    <property type="match status" value="1"/>
</dbReference>
<evidence type="ECO:0000313" key="1">
    <source>
        <dbReference type="EMBL" id="QTD47990.1"/>
    </source>
</evidence>
<accession>A0A8A4TEL3</accession>
<dbReference type="EMBL" id="CP071793">
    <property type="protein sequence ID" value="QTD47990.1"/>
    <property type="molecule type" value="Genomic_DNA"/>
</dbReference>
<proteinExistence type="predicted"/>
<name>A0A8A4TEL3_SULCO</name>
<dbReference type="KEGG" id="scor:J3U87_20580"/>
<dbReference type="Proteomes" id="UP000663929">
    <property type="component" value="Chromosome"/>
</dbReference>
<evidence type="ECO:0000313" key="2">
    <source>
        <dbReference type="Proteomes" id="UP000663929"/>
    </source>
</evidence>
<evidence type="ECO:0008006" key="3">
    <source>
        <dbReference type="Google" id="ProtNLM"/>
    </source>
</evidence>